<keyword evidence="1" id="KW-1133">Transmembrane helix</keyword>
<dbReference type="Pfam" id="PF11667">
    <property type="entry name" value="DUF3267"/>
    <property type="match status" value="1"/>
</dbReference>
<reference evidence="2 3" key="1">
    <citation type="submission" date="2018-12" db="EMBL/GenBank/DDBJ databases">
        <authorList>
            <person name="Yu L."/>
        </authorList>
    </citation>
    <scope>NUCLEOTIDE SEQUENCE [LARGE SCALE GENOMIC DNA]</scope>
    <source>
        <strain evidence="2 3">S5H2222</strain>
    </source>
</reference>
<accession>A0A3S0HN95</accession>
<evidence type="ECO:0000313" key="2">
    <source>
        <dbReference type="EMBL" id="RTQ93770.1"/>
    </source>
</evidence>
<organism evidence="2 3">
    <name type="scientific">Lysinibacillus telephonicus</name>
    <dbReference type="NCBI Taxonomy" id="1714840"/>
    <lineage>
        <taxon>Bacteria</taxon>
        <taxon>Bacillati</taxon>
        <taxon>Bacillota</taxon>
        <taxon>Bacilli</taxon>
        <taxon>Bacillales</taxon>
        <taxon>Bacillaceae</taxon>
        <taxon>Lysinibacillus</taxon>
    </lineage>
</organism>
<dbReference type="Proteomes" id="UP000276349">
    <property type="component" value="Unassembled WGS sequence"/>
</dbReference>
<protein>
    <submittedName>
        <fullName evidence="2">DUF3267 domain-containing protein</fullName>
    </submittedName>
</protein>
<keyword evidence="3" id="KW-1185">Reference proteome</keyword>
<feature type="transmembrane region" description="Helical" evidence="1">
    <location>
        <begin position="112"/>
        <end position="129"/>
    </location>
</feature>
<keyword evidence="1" id="KW-0472">Membrane</keyword>
<dbReference type="EMBL" id="RXNR01000016">
    <property type="protein sequence ID" value="RTQ93770.1"/>
    <property type="molecule type" value="Genomic_DNA"/>
</dbReference>
<evidence type="ECO:0000313" key="3">
    <source>
        <dbReference type="Proteomes" id="UP000276349"/>
    </source>
</evidence>
<evidence type="ECO:0000256" key="1">
    <source>
        <dbReference type="SAM" id="Phobius"/>
    </source>
</evidence>
<dbReference type="InterPro" id="IPR021683">
    <property type="entry name" value="DUF3267"/>
</dbReference>
<name>A0A3S0HN95_9BACI</name>
<dbReference type="RefSeq" id="WP_126293823.1">
    <property type="nucleotide sequence ID" value="NZ_CP155468.1"/>
</dbReference>
<sequence>MFENTQPIIIELEMKKVAKYNIWFTLVLSIVFFIMNSIIHQRYSVSFSFWSIVLFFLGYIVLIVLHEIFHLIGFMLFGKAKYSDLNYGLNLKLGVAYATTTKPLRNDAMKKALLLPFWTTGVIPSLIGFAYDSYLFVLLGAFLIAGAIGDFFMYKELRKFPKDVLVKDDPELPRLYIYTNKQVDID</sequence>
<keyword evidence="1" id="KW-0812">Transmembrane</keyword>
<feature type="transmembrane region" description="Helical" evidence="1">
    <location>
        <begin position="135"/>
        <end position="154"/>
    </location>
</feature>
<feature type="transmembrane region" description="Helical" evidence="1">
    <location>
        <begin position="20"/>
        <end position="39"/>
    </location>
</feature>
<dbReference type="OrthoDB" id="9789112at2"/>
<comment type="caution">
    <text evidence="2">The sequence shown here is derived from an EMBL/GenBank/DDBJ whole genome shotgun (WGS) entry which is preliminary data.</text>
</comment>
<gene>
    <name evidence="2" type="ORF">EKG35_07485</name>
</gene>
<feature type="transmembrane region" description="Helical" evidence="1">
    <location>
        <begin position="51"/>
        <end position="77"/>
    </location>
</feature>
<dbReference type="AlphaFoldDB" id="A0A3S0HN95"/>
<proteinExistence type="predicted"/>